<evidence type="ECO:0000259" key="4">
    <source>
        <dbReference type="PROSITE" id="PS50075"/>
    </source>
</evidence>
<dbReference type="Gene3D" id="3.30.559.30">
    <property type="entry name" value="Nonribosomal peptide synthetase, condensation domain"/>
    <property type="match status" value="4"/>
</dbReference>
<dbReference type="CDD" id="cd05930">
    <property type="entry name" value="A_NRPS"/>
    <property type="match status" value="1"/>
</dbReference>
<comment type="cofactor">
    <cofactor evidence="1">
        <name>pantetheine 4'-phosphate</name>
        <dbReference type="ChEBI" id="CHEBI:47942"/>
    </cofactor>
</comment>
<dbReference type="Gene3D" id="2.30.38.10">
    <property type="entry name" value="Luciferase, Domain 3"/>
    <property type="match status" value="3"/>
</dbReference>
<dbReference type="InterPro" id="IPR000873">
    <property type="entry name" value="AMP-dep_synth/lig_dom"/>
</dbReference>
<keyword evidence="6" id="KW-1185">Reference proteome</keyword>
<feature type="domain" description="Carrier" evidence="4">
    <location>
        <begin position="2924"/>
        <end position="2999"/>
    </location>
</feature>
<keyword evidence="3" id="KW-0597">Phosphoprotein</keyword>
<evidence type="ECO:0000256" key="3">
    <source>
        <dbReference type="ARBA" id="ARBA00022553"/>
    </source>
</evidence>
<dbReference type="PROSITE" id="PS50075">
    <property type="entry name" value="CARRIER"/>
    <property type="match status" value="3"/>
</dbReference>
<proteinExistence type="predicted"/>
<protein>
    <submittedName>
        <fullName evidence="5">Amino acid adenylation domain-containing protein</fullName>
    </submittedName>
</protein>
<feature type="domain" description="Carrier" evidence="4">
    <location>
        <begin position="1862"/>
        <end position="1937"/>
    </location>
</feature>
<dbReference type="Gene3D" id="3.40.50.980">
    <property type="match status" value="6"/>
</dbReference>
<dbReference type="PANTHER" id="PTHR45527">
    <property type="entry name" value="NONRIBOSOMAL PEPTIDE SYNTHETASE"/>
    <property type="match status" value="1"/>
</dbReference>
<dbReference type="InterPro" id="IPR045851">
    <property type="entry name" value="AMP-bd_C_sf"/>
</dbReference>
<dbReference type="PROSITE" id="PS00455">
    <property type="entry name" value="AMP_BINDING"/>
    <property type="match status" value="3"/>
</dbReference>
<dbReference type="InterPro" id="IPR020806">
    <property type="entry name" value="PKS_PP-bd"/>
</dbReference>
<feature type="domain" description="Carrier" evidence="4">
    <location>
        <begin position="799"/>
        <end position="874"/>
    </location>
</feature>
<dbReference type="SUPFAM" id="SSF52777">
    <property type="entry name" value="CoA-dependent acyltransferases"/>
    <property type="match status" value="7"/>
</dbReference>
<dbReference type="SMART" id="SM00823">
    <property type="entry name" value="PKS_PP"/>
    <property type="match status" value="3"/>
</dbReference>
<organism evidence="5 6">
    <name type="scientific">Rhodococcus chondri</name>
    <dbReference type="NCBI Taxonomy" id="3065941"/>
    <lineage>
        <taxon>Bacteria</taxon>
        <taxon>Bacillati</taxon>
        <taxon>Actinomycetota</taxon>
        <taxon>Actinomycetes</taxon>
        <taxon>Mycobacteriales</taxon>
        <taxon>Nocardiaceae</taxon>
        <taxon>Rhodococcus</taxon>
    </lineage>
</organism>
<dbReference type="InterPro" id="IPR006162">
    <property type="entry name" value="Ppantetheine_attach_site"/>
</dbReference>
<dbReference type="Gene3D" id="3.30.559.10">
    <property type="entry name" value="Chloramphenicol acetyltransferase-like domain"/>
    <property type="match status" value="3"/>
</dbReference>
<evidence type="ECO:0000256" key="2">
    <source>
        <dbReference type="ARBA" id="ARBA00022450"/>
    </source>
</evidence>
<gene>
    <name evidence="5" type="ORF">Q8814_21185</name>
</gene>
<dbReference type="InterPro" id="IPR010071">
    <property type="entry name" value="AA_adenyl_dom"/>
</dbReference>
<dbReference type="InterPro" id="IPR001242">
    <property type="entry name" value="Condensation_dom"/>
</dbReference>
<evidence type="ECO:0000313" key="5">
    <source>
        <dbReference type="EMBL" id="MEE2034599.1"/>
    </source>
</evidence>
<dbReference type="CDD" id="cd17646">
    <property type="entry name" value="A_NRPS_AB3403-like"/>
    <property type="match status" value="2"/>
</dbReference>
<feature type="non-terminal residue" evidence="5">
    <location>
        <position position="1"/>
    </location>
</feature>
<evidence type="ECO:0000313" key="6">
    <source>
        <dbReference type="Proteomes" id="UP001331936"/>
    </source>
</evidence>
<dbReference type="RefSeq" id="WP_330153965.1">
    <property type="nucleotide sequence ID" value="NZ_JAUZMZ010000162.1"/>
</dbReference>
<dbReference type="InterPro" id="IPR023213">
    <property type="entry name" value="CAT-like_dom_sf"/>
</dbReference>
<dbReference type="SUPFAM" id="SSF47336">
    <property type="entry name" value="ACP-like"/>
    <property type="match status" value="3"/>
</dbReference>
<dbReference type="PROSITE" id="PS00012">
    <property type="entry name" value="PHOSPHOPANTETHEINE"/>
    <property type="match status" value="3"/>
</dbReference>
<dbReference type="InterPro" id="IPR036736">
    <property type="entry name" value="ACP-like_sf"/>
</dbReference>
<sequence>ALWQREVLGDENDPDSVLARQLDYWTDTLAGIPDVLDLPTDRPRPVVRDGVGASVEFAVPADIVAGIKRIATDQHATPFMVVHTALAVLLARLSGSSDITIGTPVAGRGEQALDDLVGMFVNTLVLRTEVDPNATFRKVISETAQVDLGAFAHADVPFERLVDRINPVRSQSFSPLFQVMLAFQNYTQSVVELPALSVSALDFEWQAAQYDLSVTLVEPAGGDGSYLGEIGYATDIFDLDTVAVLAERLVRVLAALAADPDCAVGDLTLIDADERHRMLVEWNDTARPATEELLLDRFGAQAQRTPHAPAVVFGDEVVDYAEFDRRVDALARVLIERGVAPETLVGVCMSRSSDMLLAIYAILRAGGGYVPLDPEHPLERTSYVLEIAAPLLVLTTASDRDALPPQIAAVDVASLDLHSVPRNPVTAADLRGELRPDNTAYVIFTSGSTGRPKGVAVSHRSVVNQMAWMAERYDLGPGDTALHKTPITFDASVWELFYPLQVGARLVVADPGGHRDPEYLVEVSRRWDVCILEFVPSMLALFLADDGLALPQSLRYLSVGGEALPPELVARFVSRSGAVLDNTYGPTEVTVTSTVFRCVSEEAASVPIGSPIRGTRAYVLDARLHPVPVGVPGELYLAGVQVARGYLGRPDLTAERFVADPFAQPGSGARLYRTGDLVRRLSDGTLDYLGRTDFQVKVRGLRIELGEIETALTDLAEIGQAVVVVHDGEFGQQLVAYVVPTPGNAVDVDAVREAVSASVPRYMVPDVVMVLAELPLNHSGKLDRRALPEPVLAVREFRAPTTAVEEVVASVFGDVLGLDRVGLDDDFFALGGNSLVATQVVSRIGSELDTRIPVRTLFEAPTVAAFAAVAEQHAGAGGRAPLTARPRPERIPLSTAQSRMWFLNRFDPDSAAYNVPVAIRLTGDLDPSALEAAVNDVIARHETLRTVYPEVDGAGAQVILPASQSRIALAPIEVSEAEALERVFDSVGTGFDVTAGVPLRAELLRVAPGEHVLVFVAHHITADGFSMGPLTRDVMVAYAARSRGEFPSWTPLTVQYADYTLWQREVLGSEDDPHSLIAEQLGYWTAALEGAPDQLDLPGDRPRPAVASYEGRDHHFGIGADVQAGIADLARRSGVTPFMVVHAALAAVLARMSGSDDIAIGTPVAGRGEAALDDLIGMFVNTLVLRTRIDGGESFTDLLTRVKDTDLGAFGHADVPFERLVEVLDPPRSQARHPLFQVMLTFENLGQSSFELPGLTVSGVQAENRYAKFDLQVVLSDTFDEDGSPAGIHAGITYATDLFDQPTIALLAQRFVRVLTAVVTDPEVQVGDVPVLDTAERTTILEQWNDTAHDVDATATLVDMFEAQAARTPDAPAVVFGDTTLTYRQFASRVHRLARHLITQGVGPDSLVGLAMRRSTDLLVGMYAVTVAGGAYLPVDPDQPAERNEYVLDTADPVLVLSTGRDGFATGRDVVLLDVLDVSGFSEAPVTDAERTAPLRPDNIAYVIFTSGSTGRPKGVAVAHGAIVNRLEWMQAQYGLTSDDVVLQKTPATFDVSVWEFFWPLQIGAQLVVAAPDVHRDPAALATLIAHAGVTVVHFVPSMLAAFVAEPAAAERSALRYVFASGEALPAPVAARMRTLGAGVAVHNLYGPTEAAVDVTFHEVTDADVARVPIGAPVWNTSVYVLDGRLRPVPAGVAGELYLSGVQLARGYVRRPDLSAERFVADPYSPAPGARMYRTGDLVSWSTVEPGELVYVGRTDFQVKVRGLRIELGEIETALTELPQIAQAVVLVHDSDLGQQLVAYVVAAEGSVVDVEGVKAAVGTRLPAYMVPDVLTVLDGFPLSANGKLDRKALPAPVFEVREFRAPATPVEEIVAATFAEVLGIDRIGADDDFFALGGNSLVATQVAARLGAALDTEVPVRVLFEESTVSALAARVEARAGDGRRAPLIPQPRPERIPLSSAQSRMWFLNRFDPESAVNNIPVAVRLSGALDVAALRAAVADVVARHEVLRTVYPEVDGGGHQVVLPAADAAVELVLRPVTPDSVYSVVTEIIDAGFDVTAQVPVRAALLQLTGSEHILVFSVHHIAADGFSMAPLTRDVMVAYAARTRGEAPAWTPLPVQYTDFTLWQQEVLGTESDPESVLARQLDYWRGRLSGIPDQLDLPSDRPRPAVASNHGAAYTFSIPADLQDAIGRVARAQHVTPFMVVHAALAGLLARLSGTDDIVIGAPIAGRGDAALDDLVGMFVNTLVLRTEIDGGETFAELLARVKSTDLGAFAHADVPFERLVEVLDPVRSQGRHPLFQVALFFQNMNRTALELAGLSVAPIETETHLVKFDLQVAIAELFGESGESAGAAVEIQYATDLFDEATIVRFAERFVRTLEAVTADTTAIVGDIAVLDTAERAELLDTRNRTGHETGDELLLDGFDRQVLLTPDAIALDCEGDLLTYAELDARVNVLARHLISIGVRPDSRVALAMRRSLELVIGMYAVLRAGGAYVPVDPDHPAERIAYILDAADPVAVLGTARDGFEVAAGRTVLLLDTLDLSGTSSDPLDDSERLGVVRPDNAAYVIFTSGSTGRPKGVSVPHGAIANQMEWMQGEYRFTESDVYLQKTATTFDVSLWGFFLPLRVGATLVVATPDGHRDPHYLAERLRSAGVTVTDFVPSMLSVFVSAVTADDVAGLRDVFVIGEALPAATADAFARISDAGLHNLYGPTEAAVSITYRRAEPTDAGAVPIGVPQWNSKVYVLDSRLNPVPDGVPGELYLSGVQLARGYHGRVDLTSDRFVADPFATGSVAGARMYRTGDLVYWADGELVYIGRTDFQVKFRGQRIELGEIETALLADDAVISAAVVVVDTPTGEQLVAYVVPAGAGAFDLEDARESLAERLPSYMMPSAFVVLDEFPLNPSGKLDRKALPAPVFEAREFRAPSTPVEEIVAGVFAEVLGLGRVGVDDDFFGLGGNSLVATQVVARLGAALDAVVPVRLLFEATTVQALAARLESHTGGGGRAALVPQPRPERIPLSLAQTRMWFLNRFDPDSAAYNIPVAIRLSGTLDVPALQLAVNDVVARHEVLRTVYPEVDGTGVQLVLAPDRARLSLEPETVTEEQALARVTELVSTGFDVAAAVPVRVALLRIGATEHVLVFVAHHIASDGFSIAPLTRDVVVAYAARSQGGAPSWTPLPVQYVDYSLWQRDVLGDESDPQSLLTQQLTYWTGALAGTPDEVTLPTDRPRPVVLSHRGLTHRLSVPSEIRAGIDRLAAERGVTPFMVVHAALALLLARLSGGDDIAVGAPVAGRGDAALDDLVGMFVNTLVLRTAVSADESFADLLARTKEVDLGAFGHADIPFERLVEALDVERSTSRNPLFQVALVFQNQPAAAFDLGGLRNS</sequence>
<dbReference type="Gene3D" id="3.30.300.30">
    <property type="match status" value="3"/>
</dbReference>
<dbReference type="InterPro" id="IPR009081">
    <property type="entry name" value="PP-bd_ACP"/>
</dbReference>
<dbReference type="Pfam" id="PF13193">
    <property type="entry name" value="AMP-binding_C"/>
    <property type="match status" value="3"/>
</dbReference>
<dbReference type="Pfam" id="PF00501">
    <property type="entry name" value="AMP-binding"/>
    <property type="match status" value="3"/>
</dbReference>
<dbReference type="Pfam" id="PF00668">
    <property type="entry name" value="Condensation"/>
    <property type="match status" value="4"/>
</dbReference>
<dbReference type="Proteomes" id="UP001331936">
    <property type="component" value="Unassembled WGS sequence"/>
</dbReference>
<dbReference type="SUPFAM" id="SSF56801">
    <property type="entry name" value="Acetyl-CoA synthetase-like"/>
    <property type="match status" value="3"/>
</dbReference>
<dbReference type="EMBL" id="JAUZMZ010000162">
    <property type="protein sequence ID" value="MEE2034599.1"/>
    <property type="molecule type" value="Genomic_DNA"/>
</dbReference>
<evidence type="ECO:0000256" key="1">
    <source>
        <dbReference type="ARBA" id="ARBA00001957"/>
    </source>
</evidence>
<dbReference type="InterPro" id="IPR025110">
    <property type="entry name" value="AMP-bd_C"/>
</dbReference>
<dbReference type="Gene3D" id="1.10.1200.10">
    <property type="entry name" value="ACP-like"/>
    <property type="match status" value="3"/>
</dbReference>
<dbReference type="InterPro" id="IPR020845">
    <property type="entry name" value="AMP-binding_CS"/>
</dbReference>
<accession>A0ABU7JXG0</accession>
<dbReference type="NCBIfam" id="NF003417">
    <property type="entry name" value="PRK04813.1"/>
    <property type="match status" value="3"/>
</dbReference>
<reference evidence="5 6" key="1">
    <citation type="submission" date="2023-08" db="EMBL/GenBank/DDBJ databases">
        <authorList>
            <person name="Girao M."/>
            <person name="Carvalho M.F."/>
        </authorList>
    </citation>
    <scope>NUCLEOTIDE SEQUENCE [LARGE SCALE GENOMIC DNA]</scope>
    <source>
        <strain evidence="5 6">CC-R104</strain>
    </source>
</reference>
<name>A0ABU7JXG0_9NOCA</name>
<feature type="non-terminal residue" evidence="5">
    <location>
        <position position="3383"/>
    </location>
</feature>
<dbReference type="CDD" id="cd19540">
    <property type="entry name" value="LCL_NRPS-like"/>
    <property type="match status" value="3"/>
</dbReference>
<comment type="caution">
    <text evidence="5">The sequence shown here is derived from an EMBL/GenBank/DDBJ whole genome shotgun (WGS) entry which is preliminary data.</text>
</comment>
<dbReference type="PANTHER" id="PTHR45527:SF1">
    <property type="entry name" value="FATTY ACID SYNTHASE"/>
    <property type="match status" value="1"/>
</dbReference>
<dbReference type="Pfam" id="PF00550">
    <property type="entry name" value="PP-binding"/>
    <property type="match status" value="3"/>
</dbReference>
<keyword evidence="2" id="KW-0596">Phosphopantetheine</keyword>
<dbReference type="NCBIfam" id="TIGR01733">
    <property type="entry name" value="AA-adenyl-dom"/>
    <property type="match status" value="3"/>
</dbReference>